<gene>
    <name evidence="1" type="ORF">Goshw_002230</name>
</gene>
<dbReference type="Proteomes" id="UP000593576">
    <property type="component" value="Unassembled WGS sequence"/>
</dbReference>
<name>A0A7J9N0X4_GOSSC</name>
<protein>
    <submittedName>
        <fullName evidence="1">Uncharacterized protein</fullName>
    </submittedName>
</protein>
<reference evidence="1 2" key="1">
    <citation type="journal article" date="2019" name="Genome Biol. Evol.">
        <title>Insights into the evolution of the New World diploid cottons (Gossypium, subgenus Houzingenia) based on genome sequencing.</title>
        <authorList>
            <person name="Grover C.E."/>
            <person name="Arick M.A. 2nd"/>
            <person name="Thrash A."/>
            <person name="Conover J.L."/>
            <person name="Sanders W.S."/>
            <person name="Peterson D.G."/>
            <person name="Frelichowski J.E."/>
            <person name="Scheffler J.A."/>
            <person name="Scheffler B.E."/>
            <person name="Wendel J.F."/>
        </authorList>
    </citation>
    <scope>NUCLEOTIDE SEQUENCE [LARGE SCALE GENOMIC DNA]</scope>
    <source>
        <strain evidence="1">1</strain>
        <tissue evidence="1">Leaf</tissue>
    </source>
</reference>
<accession>A0A7J9N0X4</accession>
<evidence type="ECO:0000313" key="2">
    <source>
        <dbReference type="Proteomes" id="UP000593576"/>
    </source>
</evidence>
<evidence type="ECO:0000313" key="1">
    <source>
        <dbReference type="EMBL" id="MBA0876922.1"/>
    </source>
</evidence>
<keyword evidence="2" id="KW-1185">Reference proteome</keyword>
<sequence>MKCEEIWWHNLDKCLNLLQKKYLYD</sequence>
<comment type="caution">
    <text evidence="1">The sequence shown here is derived from an EMBL/GenBank/DDBJ whole genome shotgun (WGS) entry which is preliminary data.</text>
</comment>
<dbReference type="AlphaFoldDB" id="A0A7J9N0X4"/>
<organism evidence="1 2">
    <name type="scientific">Gossypium schwendimanii</name>
    <name type="common">Cotton</name>
    <dbReference type="NCBI Taxonomy" id="34291"/>
    <lineage>
        <taxon>Eukaryota</taxon>
        <taxon>Viridiplantae</taxon>
        <taxon>Streptophyta</taxon>
        <taxon>Embryophyta</taxon>
        <taxon>Tracheophyta</taxon>
        <taxon>Spermatophyta</taxon>
        <taxon>Magnoliopsida</taxon>
        <taxon>eudicotyledons</taxon>
        <taxon>Gunneridae</taxon>
        <taxon>Pentapetalae</taxon>
        <taxon>rosids</taxon>
        <taxon>malvids</taxon>
        <taxon>Malvales</taxon>
        <taxon>Malvaceae</taxon>
        <taxon>Malvoideae</taxon>
        <taxon>Gossypium</taxon>
    </lineage>
</organism>
<dbReference type="EMBL" id="JABFAF010266544">
    <property type="protein sequence ID" value="MBA0876922.1"/>
    <property type="molecule type" value="Genomic_DNA"/>
</dbReference>
<proteinExistence type="predicted"/>